<name>A0A6M3KLH6_9ZZZZ</name>
<dbReference type="AlphaFoldDB" id="A0A6M3KLH6"/>
<reference evidence="2" key="1">
    <citation type="submission" date="2020-03" db="EMBL/GenBank/DDBJ databases">
        <title>The deep terrestrial virosphere.</title>
        <authorList>
            <person name="Holmfeldt K."/>
            <person name="Nilsson E."/>
            <person name="Simone D."/>
            <person name="Lopez-Fernandez M."/>
            <person name="Wu X."/>
            <person name="de Brujin I."/>
            <person name="Lundin D."/>
            <person name="Andersson A."/>
            <person name="Bertilsson S."/>
            <person name="Dopson M."/>
        </authorList>
    </citation>
    <scope>NUCLEOTIDE SEQUENCE</scope>
    <source>
        <strain evidence="2">MM415A00435</strain>
        <strain evidence="1">MM415B00827</strain>
    </source>
</reference>
<accession>A0A6M3KLH6</accession>
<evidence type="ECO:0000313" key="2">
    <source>
        <dbReference type="EMBL" id="QJA82208.1"/>
    </source>
</evidence>
<gene>
    <name evidence="2" type="ORF">MM415A00435_0022</name>
    <name evidence="1" type="ORF">MM415B00827_0017</name>
</gene>
<organism evidence="2">
    <name type="scientific">viral metagenome</name>
    <dbReference type="NCBI Taxonomy" id="1070528"/>
    <lineage>
        <taxon>unclassified sequences</taxon>
        <taxon>metagenomes</taxon>
        <taxon>organismal metagenomes</taxon>
    </lineage>
</organism>
<dbReference type="EMBL" id="MT142482">
    <property type="protein sequence ID" value="QJA82208.1"/>
    <property type="molecule type" value="Genomic_DNA"/>
</dbReference>
<sequence length="74" mass="8443">MPYIRFQIDGAVEQSAYNALPAATKQAIRDKFLQLKTFCAKVNEGSDNEEDTVHFKWHLCYHDIGGPCEPEQDI</sequence>
<dbReference type="EMBL" id="MT141461">
    <property type="protein sequence ID" value="QJA62071.1"/>
    <property type="molecule type" value="Genomic_DNA"/>
</dbReference>
<proteinExistence type="predicted"/>
<protein>
    <submittedName>
        <fullName evidence="2">Uncharacterized protein</fullName>
    </submittedName>
</protein>
<evidence type="ECO:0000313" key="1">
    <source>
        <dbReference type="EMBL" id="QJA62071.1"/>
    </source>
</evidence>